<dbReference type="Proteomes" id="UP001595444">
    <property type="component" value="Unassembled WGS sequence"/>
</dbReference>
<feature type="transmembrane region" description="Helical" evidence="1">
    <location>
        <begin position="241"/>
        <end position="266"/>
    </location>
</feature>
<dbReference type="SUPFAM" id="SSF141868">
    <property type="entry name" value="EAL domain-like"/>
    <property type="match status" value="1"/>
</dbReference>
<dbReference type="PROSITE" id="PS50885">
    <property type="entry name" value="HAMP"/>
    <property type="match status" value="1"/>
</dbReference>
<dbReference type="Gene3D" id="3.30.70.270">
    <property type="match status" value="1"/>
</dbReference>
<dbReference type="InterPro" id="IPR043128">
    <property type="entry name" value="Rev_trsase/Diguanyl_cyclase"/>
</dbReference>
<dbReference type="Pfam" id="PF00990">
    <property type="entry name" value="GGDEF"/>
    <property type="match status" value="1"/>
</dbReference>
<dbReference type="InterPro" id="IPR000160">
    <property type="entry name" value="GGDEF_dom"/>
</dbReference>
<dbReference type="EMBL" id="JBHRSL010000002">
    <property type="protein sequence ID" value="MFC3051340.1"/>
    <property type="molecule type" value="Genomic_DNA"/>
</dbReference>
<dbReference type="SMART" id="SM00304">
    <property type="entry name" value="HAMP"/>
    <property type="match status" value="1"/>
</dbReference>
<dbReference type="Pfam" id="PF14827">
    <property type="entry name" value="dCache_3"/>
    <property type="match status" value="1"/>
</dbReference>
<dbReference type="InterPro" id="IPR035919">
    <property type="entry name" value="EAL_sf"/>
</dbReference>
<dbReference type="InterPro" id="IPR029150">
    <property type="entry name" value="dCache_3"/>
</dbReference>
<accession>A0ABV7D372</accession>
<dbReference type="InterPro" id="IPR029787">
    <property type="entry name" value="Nucleotide_cyclase"/>
</dbReference>
<keyword evidence="1" id="KW-0472">Membrane</keyword>
<comment type="caution">
    <text evidence="5">The sequence shown here is derived from an EMBL/GenBank/DDBJ whole genome shotgun (WGS) entry which is preliminary data.</text>
</comment>
<keyword evidence="6" id="KW-1185">Reference proteome</keyword>
<feature type="domain" description="GGDEF" evidence="4">
    <location>
        <begin position="352"/>
        <end position="481"/>
    </location>
</feature>
<dbReference type="Pfam" id="PF00563">
    <property type="entry name" value="EAL"/>
    <property type="match status" value="1"/>
</dbReference>
<evidence type="ECO:0000313" key="5">
    <source>
        <dbReference type="EMBL" id="MFC3051340.1"/>
    </source>
</evidence>
<dbReference type="CDD" id="cd01948">
    <property type="entry name" value="EAL"/>
    <property type="match status" value="1"/>
</dbReference>
<dbReference type="Pfam" id="PF00672">
    <property type="entry name" value="HAMP"/>
    <property type="match status" value="1"/>
</dbReference>
<evidence type="ECO:0000259" key="4">
    <source>
        <dbReference type="PROSITE" id="PS50887"/>
    </source>
</evidence>
<evidence type="ECO:0000259" key="3">
    <source>
        <dbReference type="PROSITE" id="PS50885"/>
    </source>
</evidence>
<evidence type="ECO:0000256" key="1">
    <source>
        <dbReference type="SAM" id="Phobius"/>
    </source>
</evidence>
<name>A0ABV7D372_9PROT</name>
<sequence>MQDQVQGQLAASARVFESVVDSRVKELASRALILAQDFGFRQAVGTEDQPTIKSALLNLGKRIGADLALAYDPDGNVIASAAGALPRSFAGLILGLENQRSKDTTVARIIAMNGKLYEIVVVPVFAPDLLAWIVLGKEMNRTVAQEIKSLSPIELDIAFLFENGSGDYEPAASTSNADMVRSFLREAITPETVNPTFKTYLAGENYMLWHIGFDRAYKDAADNSQAGALLYFSMDKAMQPYMSLALALLGVLALGLIILVMGSVVISRGVTRPLRQLASAANRIAKGDYQEVKAPTKGDEIADLTSSFNRMVDAVRDREDRIVYQAYHDTETGLFNRNQFERTLQEHIDKKGKFCVVIAEVQHVAELRSVLDHTHINELLKGIGTRIAQVTNIEVARLSSDSFVFLLDDMNRAEVVASLIINSFMTPFEVTDIVVDASVKLGLSKFPNDSTDSMKLMQAASSALDQGRTATKGYAWFVASTGDAYKQRLSLMSELREALKSGDVSFSYQPKLDLGLGKVNAVEALVRWNSSTRGFVPPDDFIPFAERTGDIKHLTEWGLRKAVSQCAQWRSKGLHLAVAVNLSTNDLMNMNLPGQILALLRDFNVPASLLKLEVTESAVMHDMARALEVLNMLSAMGLTLSIDDYGTGYSSLSYLKRLPVSEIKIDKSFVMKLAENEEDQILVRSTIELGHNLGLKVTAEGVEDEKSAKMLKEYGCDTLQGYFISRPLPAPDLEAFLADKGY</sequence>
<evidence type="ECO:0000313" key="6">
    <source>
        <dbReference type="Proteomes" id="UP001595444"/>
    </source>
</evidence>
<dbReference type="SUPFAM" id="SSF158472">
    <property type="entry name" value="HAMP domain-like"/>
    <property type="match status" value="1"/>
</dbReference>
<dbReference type="PROSITE" id="PS50887">
    <property type="entry name" value="GGDEF"/>
    <property type="match status" value="1"/>
</dbReference>
<dbReference type="Gene3D" id="3.20.20.450">
    <property type="entry name" value="EAL domain"/>
    <property type="match status" value="1"/>
</dbReference>
<dbReference type="PANTHER" id="PTHR33121">
    <property type="entry name" value="CYCLIC DI-GMP PHOSPHODIESTERASE PDEF"/>
    <property type="match status" value="1"/>
</dbReference>
<protein>
    <submittedName>
        <fullName evidence="5">EAL domain-containing protein</fullName>
    </submittedName>
</protein>
<dbReference type="PROSITE" id="PS50883">
    <property type="entry name" value="EAL"/>
    <property type="match status" value="1"/>
</dbReference>
<gene>
    <name evidence="5" type="ORF">ACFOKA_05430</name>
</gene>
<reference evidence="6" key="1">
    <citation type="journal article" date="2019" name="Int. J. Syst. Evol. Microbiol.">
        <title>The Global Catalogue of Microorganisms (GCM) 10K type strain sequencing project: providing services to taxonomists for standard genome sequencing and annotation.</title>
        <authorList>
            <consortium name="The Broad Institute Genomics Platform"/>
            <consortium name="The Broad Institute Genome Sequencing Center for Infectious Disease"/>
            <person name="Wu L."/>
            <person name="Ma J."/>
        </authorList>
    </citation>
    <scope>NUCLEOTIDE SEQUENCE [LARGE SCALE GENOMIC DNA]</scope>
    <source>
        <strain evidence="6">KCTC 62164</strain>
    </source>
</reference>
<dbReference type="SUPFAM" id="SSF55073">
    <property type="entry name" value="Nucleotide cyclase"/>
    <property type="match status" value="1"/>
</dbReference>
<dbReference type="CDD" id="cd06225">
    <property type="entry name" value="HAMP"/>
    <property type="match status" value="1"/>
</dbReference>
<feature type="domain" description="EAL" evidence="2">
    <location>
        <begin position="488"/>
        <end position="741"/>
    </location>
</feature>
<proteinExistence type="predicted"/>
<dbReference type="RefSeq" id="WP_194211630.1">
    <property type="nucleotide sequence ID" value="NZ_CP061205.1"/>
</dbReference>
<dbReference type="InterPro" id="IPR003660">
    <property type="entry name" value="HAMP_dom"/>
</dbReference>
<dbReference type="Gene3D" id="6.10.340.10">
    <property type="match status" value="1"/>
</dbReference>
<keyword evidence="1" id="KW-0812">Transmembrane</keyword>
<keyword evidence="1" id="KW-1133">Transmembrane helix</keyword>
<dbReference type="SMART" id="SM00267">
    <property type="entry name" value="GGDEF"/>
    <property type="match status" value="1"/>
</dbReference>
<dbReference type="InterPro" id="IPR050706">
    <property type="entry name" value="Cyclic-di-GMP_PDE-like"/>
</dbReference>
<evidence type="ECO:0000259" key="2">
    <source>
        <dbReference type="PROSITE" id="PS50883"/>
    </source>
</evidence>
<dbReference type="InterPro" id="IPR001633">
    <property type="entry name" value="EAL_dom"/>
</dbReference>
<feature type="domain" description="HAMP" evidence="3">
    <location>
        <begin position="268"/>
        <end position="320"/>
    </location>
</feature>
<organism evidence="5 6">
    <name type="scientific">Kordiimonas pumila</name>
    <dbReference type="NCBI Taxonomy" id="2161677"/>
    <lineage>
        <taxon>Bacteria</taxon>
        <taxon>Pseudomonadati</taxon>
        <taxon>Pseudomonadota</taxon>
        <taxon>Alphaproteobacteria</taxon>
        <taxon>Kordiimonadales</taxon>
        <taxon>Kordiimonadaceae</taxon>
        <taxon>Kordiimonas</taxon>
    </lineage>
</organism>
<dbReference type="SMART" id="SM00052">
    <property type="entry name" value="EAL"/>
    <property type="match status" value="1"/>
</dbReference>
<dbReference type="PANTHER" id="PTHR33121:SF19">
    <property type="entry name" value="CYCLIC DI-GMP PHOSPHODIESTERASE PA2567"/>
    <property type="match status" value="1"/>
</dbReference>